<feature type="compositionally biased region" description="Basic and acidic residues" evidence="1">
    <location>
        <begin position="128"/>
        <end position="177"/>
    </location>
</feature>
<accession>A0A3E3EFN4</accession>
<evidence type="ECO:0008006" key="4">
    <source>
        <dbReference type="Google" id="ProtNLM"/>
    </source>
</evidence>
<name>A0A3E3EFN4_9FIRM</name>
<evidence type="ECO:0000313" key="3">
    <source>
        <dbReference type="Proteomes" id="UP000261032"/>
    </source>
</evidence>
<dbReference type="CDD" id="cd00146">
    <property type="entry name" value="PKD"/>
    <property type="match status" value="1"/>
</dbReference>
<dbReference type="Gene3D" id="2.60.40.10">
    <property type="entry name" value="Immunoglobulins"/>
    <property type="match status" value="1"/>
</dbReference>
<evidence type="ECO:0000256" key="1">
    <source>
        <dbReference type="SAM" id="MobiDB-lite"/>
    </source>
</evidence>
<dbReference type="RefSeq" id="WP_117580751.1">
    <property type="nucleotide sequence ID" value="NZ_CP176642.1"/>
</dbReference>
<reference evidence="2 3" key="1">
    <citation type="submission" date="2018-08" db="EMBL/GenBank/DDBJ databases">
        <title>A genome reference for cultivated species of the human gut microbiota.</title>
        <authorList>
            <person name="Zou Y."/>
            <person name="Xue W."/>
            <person name="Luo G."/>
        </authorList>
    </citation>
    <scope>NUCLEOTIDE SEQUENCE [LARGE SCALE GENOMIC DNA]</scope>
    <source>
        <strain evidence="2 3">OM06-4</strain>
    </source>
</reference>
<sequence length="238" mass="26414">MISSKDIKDGKIKVKNLIITCDEIDTSKKGQYAVKFYTNDVDQKEINKSVKISDISKPEIKCDKKINITVSQIAAFNILEFINVTDNDDQEPTVKLELDKQMNGPGNYTVIVTAQDTSGNSSTKKVKIKVDADPEIPKENSDNFADKQKKTDIQENSDVSKKNPNENTSKVDKHKDNTGSTENRPVYSNPSQYDRYFSGAAISVYNDALDYAEKILRSGAAGGYSVMPTGDGYQVTFN</sequence>
<dbReference type="InterPro" id="IPR013783">
    <property type="entry name" value="Ig-like_fold"/>
</dbReference>
<organism evidence="2 3">
    <name type="scientific">Thomasclavelia ramosa</name>
    <dbReference type="NCBI Taxonomy" id="1547"/>
    <lineage>
        <taxon>Bacteria</taxon>
        <taxon>Bacillati</taxon>
        <taxon>Bacillota</taxon>
        <taxon>Erysipelotrichia</taxon>
        <taxon>Erysipelotrichales</taxon>
        <taxon>Coprobacillaceae</taxon>
        <taxon>Thomasclavelia</taxon>
    </lineage>
</organism>
<evidence type="ECO:0000313" key="2">
    <source>
        <dbReference type="EMBL" id="RGD86442.1"/>
    </source>
</evidence>
<comment type="caution">
    <text evidence="2">The sequence shown here is derived from an EMBL/GenBank/DDBJ whole genome shotgun (WGS) entry which is preliminary data.</text>
</comment>
<proteinExistence type="predicted"/>
<feature type="region of interest" description="Disordered" evidence="1">
    <location>
        <begin position="122"/>
        <end position="192"/>
    </location>
</feature>
<dbReference type="Proteomes" id="UP000261032">
    <property type="component" value="Unassembled WGS sequence"/>
</dbReference>
<dbReference type="EMBL" id="QUSL01000005">
    <property type="protein sequence ID" value="RGD86442.1"/>
    <property type="molecule type" value="Genomic_DNA"/>
</dbReference>
<feature type="compositionally biased region" description="Polar residues" evidence="1">
    <location>
        <begin position="178"/>
        <end position="192"/>
    </location>
</feature>
<dbReference type="AlphaFoldDB" id="A0A3E3EFN4"/>
<protein>
    <recommendedName>
        <fullName evidence="4">DUF5011 domain-containing protein</fullName>
    </recommendedName>
</protein>
<gene>
    <name evidence="2" type="ORF">DXB93_04490</name>
</gene>